<dbReference type="PROSITE" id="PS50932">
    <property type="entry name" value="HTH_LACI_2"/>
    <property type="match status" value="1"/>
</dbReference>
<dbReference type="InterPro" id="IPR028082">
    <property type="entry name" value="Peripla_BP_I"/>
</dbReference>
<evidence type="ECO:0000256" key="2">
    <source>
        <dbReference type="ARBA" id="ARBA00023125"/>
    </source>
</evidence>
<keyword evidence="1" id="KW-0805">Transcription regulation</keyword>
<proteinExistence type="predicted"/>
<dbReference type="CDD" id="cd06270">
    <property type="entry name" value="PBP1_GalS-like"/>
    <property type="match status" value="1"/>
</dbReference>
<dbReference type="CDD" id="cd01392">
    <property type="entry name" value="HTH_LacI"/>
    <property type="match status" value="1"/>
</dbReference>
<organism evidence="5 6">
    <name type="scientific">Serratia ficaria</name>
    <dbReference type="NCBI Taxonomy" id="61651"/>
    <lineage>
        <taxon>Bacteria</taxon>
        <taxon>Pseudomonadati</taxon>
        <taxon>Pseudomonadota</taxon>
        <taxon>Gammaproteobacteria</taxon>
        <taxon>Enterobacterales</taxon>
        <taxon>Yersiniaceae</taxon>
        <taxon>Serratia</taxon>
    </lineage>
</organism>
<dbReference type="Proteomes" id="UP000215134">
    <property type="component" value="Chromosome 1"/>
</dbReference>
<dbReference type="GO" id="GO:0000976">
    <property type="term" value="F:transcription cis-regulatory region binding"/>
    <property type="evidence" value="ECO:0007669"/>
    <property type="project" value="TreeGrafter"/>
</dbReference>
<dbReference type="STRING" id="1411141.GCA_001590885_00341"/>
<evidence type="ECO:0000256" key="1">
    <source>
        <dbReference type="ARBA" id="ARBA00023015"/>
    </source>
</evidence>
<evidence type="ECO:0000313" key="5">
    <source>
        <dbReference type="EMBL" id="SNV86538.1"/>
    </source>
</evidence>
<name>A0A240AUL7_SERFI</name>
<dbReference type="InterPro" id="IPR046335">
    <property type="entry name" value="LacI/GalR-like_sensor"/>
</dbReference>
<keyword evidence="3" id="KW-0804">Transcription</keyword>
<dbReference type="PANTHER" id="PTHR30146:SF67">
    <property type="entry name" value="HTH-TYPE TRANSCRIPTIONAL REGULATOR ASCG"/>
    <property type="match status" value="1"/>
</dbReference>
<dbReference type="SUPFAM" id="SSF53822">
    <property type="entry name" value="Periplasmic binding protein-like I"/>
    <property type="match status" value="1"/>
</dbReference>
<protein>
    <submittedName>
        <fullName evidence="5">Cryptic asc operon repressor</fullName>
    </submittedName>
</protein>
<dbReference type="InterPro" id="IPR010982">
    <property type="entry name" value="Lambda_DNA-bd_dom_sf"/>
</dbReference>
<feature type="domain" description="HTH lacI-type" evidence="4">
    <location>
        <begin position="9"/>
        <end position="63"/>
    </location>
</feature>
<dbReference type="EMBL" id="LT906479">
    <property type="protein sequence ID" value="SNV86538.1"/>
    <property type="molecule type" value="Genomic_DNA"/>
</dbReference>
<dbReference type="PROSITE" id="PS00356">
    <property type="entry name" value="HTH_LACI_1"/>
    <property type="match status" value="1"/>
</dbReference>
<reference evidence="5 6" key="1">
    <citation type="submission" date="2017-06" db="EMBL/GenBank/DDBJ databases">
        <authorList>
            <consortium name="Pathogen Informatics"/>
        </authorList>
    </citation>
    <scope>NUCLEOTIDE SEQUENCE [LARGE SCALE GENOMIC DNA]</scope>
    <source>
        <strain evidence="5 6">NCTC12148</strain>
    </source>
</reference>
<dbReference type="Pfam" id="PF13377">
    <property type="entry name" value="Peripla_BP_3"/>
    <property type="match status" value="1"/>
</dbReference>
<keyword evidence="6" id="KW-1185">Reference proteome</keyword>
<dbReference type="Pfam" id="PF00356">
    <property type="entry name" value="LacI"/>
    <property type="match status" value="1"/>
</dbReference>
<evidence type="ECO:0000256" key="3">
    <source>
        <dbReference type="ARBA" id="ARBA00023163"/>
    </source>
</evidence>
<accession>A0A240AUL7</accession>
<dbReference type="AlphaFoldDB" id="A0A240AUL7"/>
<dbReference type="Gene3D" id="3.40.50.2300">
    <property type="match status" value="2"/>
</dbReference>
<dbReference type="InterPro" id="IPR000843">
    <property type="entry name" value="HTH_LacI"/>
</dbReference>
<dbReference type="SMART" id="SM00354">
    <property type="entry name" value="HTH_LACI"/>
    <property type="match status" value="1"/>
</dbReference>
<dbReference type="Gene3D" id="1.10.260.40">
    <property type="entry name" value="lambda repressor-like DNA-binding domains"/>
    <property type="match status" value="1"/>
</dbReference>
<evidence type="ECO:0000259" key="4">
    <source>
        <dbReference type="PROSITE" id="PS50932"/>
    </source>
</evidence>
<keyword evidence="2" id="KW-0238">DNA-binding</keyword>
<dbReference type="GO" id="GO:0003700">
    <property type="term" value="F:DNA-binding transcription factor activity"/>
    <property type="evidence" value="ECO:0007669"/>
    <property type="project" value="TreeGrafter"/>
</dbReference>
<dbReference type="KEGG" id="sfj:SAMEA4384070_0599"/>
<gene>
    <name evidence="5" type="primary">ascG_1</name>
    <name evidence="5" type="ORF">SAMEA4384070_00599</name>
</gene>
<sequence>MDFNGAQMATILEVAKKAGVSKATVSRVLSGSGYVSQAKRALVDRAIAETGYRPNLLARNLATKTTQTIGLVVTNTLYSGNYFSELMAQSARIMEENGRQLILADGKHTAEEERAAIQFLLDLRCDGVIIYPRFLSIAEMDEIVSRHRQPILVINRRLRLNDSYCIFSDQHAASAAAVAHLIARGHRDIAFITGSLDSPTALERLSGYKSALAQQGIALNNGLIVEGKWNAQSGMAAVDALLAGGQAFSAIVAGNDEMAIGAIKRLTECRIPVPSAVSVIGFDDIPLAPYTVPSLSSMKMPVTEMIKETINRLVSMLDGGELSKRPAFPASLIERESVAAGPHCPADKARG</sequence>
<dbReference type="SUPFAM" id="SSF47413">
    <property type="entry name" value="lambda repressor-like DNA-binding domains"/>
    <property type="match status" value="1"/>
</dbReference>
<evidence type="ECO:0000313" key="6">
    <source>
        <dbReference type="Proteomes" id="UP000215134"/>
    </source>
</evidence>
<dbReference type="PANTHER" id="PTHR30146">
    <property type="entry name" value="LACI-RELATED TRANSCRIPTIONAL REPRESSOR"/>
    <property type="match status" value="1"/>
</dbReference>